<organism evidence="11 12">
    <name type="scientific">Candida albicans (strain SC5314 / ATCC MYA-2876)</name>
    <name type="common">Yeast</name>
    <dbReference type="NCBI Taxonomy" id="237561"/>
    <lineage>
        <taxon>Eukaryota</taxon>
        <taxon>Fungi</taxon>
        <taxon>Dikarya</taxon>
        <taxon>Ascomycota</taxon>
        <taxon>Saccharomycotina</taxon>
        <taxon>Pichiomycetes</taxon>
        <taxon>Debaryomycetaceae</taxon>
        <taxon>Candida/Lodderomyces clade</taxon>
        <taxon>Candida</taxon>
    </lineage>
</organism>
<feature type="region of interest" description="Disordered" evidence="8">
    <location>
        <begin position="1"/>
        <end position="68"/>
    </location>
</feature>
<evidence type="ECO:0000259" key="9">
    <source>
        <dbReference type="Pfam" id="PF10241"/>
    </source>
</evidence>
<accession>A0A1D8PJG8</accession>
<feature type="domain" description="KxDL" evidence="9">
    <location>
        <begin position="111"/>
        <end position="189"/>
    </location>
</feature>
<dbReference type="PANTHER" id="PTHR37787:SF1">
    <property type="entry name" value="BIOGENESIS OF LYSOSOME-RELATED ORGANELLES COMPLEX 1 SUBUNIT KXD1"/>
    <property type="match status" value="1"/>
</dbReference>
<reference evidence="11 12" key="2">
    <citation type="journal article" date="2007" name="Genome Biol.">
        <title>Assembly of the Candida albicans genome into sixteen supercontigs aligned on the eight chromosomes.</title>
        <authorList>
            <person name="van het Hoog M."/>
            <person name="Rast T.J."/>
            <person name="Martchenko M."/>
            <person name="Grindle S."/>
            <person name="Dignard D."/>
            <person name="Hogues H."/>
            <person name="Cuomo C."/>
            <person name="Berriman M."/>
            <person name="Scherer S."/>
            <person name="Magee B.B."/>
            <person name="Whiteway M."/>
            <person name="Chibana H."/>
            <person name="Nantel A."/>
            <person name="Magee P.T."/>
        </authorList>
    </citation>
    <scope>GENOME REANNOTATION</scope>
    <source>
        <strain evidence="12">SC5314 / ATCC MYA-2876</strain>
    </source>
</reference>
<dbReference type="eggNOG" id="ENOG502S1H5">
    <property type="taxonomic scope" value="Eukaryota"/>
</dbReference>
<evidence type="ECO:0000256" key="5">
    <source>
        <dbReference type="ARBA" id="ARBA00022448"/>
    </source>
</evidence>
<dbReference type="InParanoid" id="A0A1D8PJG8"/>
<dbReference type="InterPro" id="IPR019371">
    <property type="entry name" value="KxDL_dom"/>
</dbReference>
<gene>
    <name evidence="11" type="ordered locus">CAALFM_C302580CA</name>
    <name evidence="10" type="ordered locus">orf19.7878</name>
</gene>
<dbReference type="GO" id="GO:0005768">
    <property type="term" value="C:endosome"/>
    <property type="evidence" value="ECO:0007669"/>
    <property type="project" value="UniProtKB-SubCell"/>
</dbReference>
<dbReference type="EMBL" id="CP017625">
    <property type="protein sequence ID" value="AOW28292.1"/>
    <property type="molecule type" value="Genomic_DNA"/>
</dbReference>
<reference evidence="11 12" key="1">
    <citation type="journal article" date="2004" name="Proc. Natl. Acad. Sci. U.S.A.">
        <title>The diploid genome sequence of Candida albicans.</title>
        <authorList>
            <person name="Jones T."/>
            <person name="Federspiel N.A."/>
            <person name="Chibana H."/>
            <person name="Dungan J."/>
            <person name="Kalman S."/>
            <person name="Magee B.B."/>
            <person name="Newport G."/>
            <person name="Thorstenson Y.R."/>
            <person name="Agabian N."/>
            <person name="Magee P.T."/>
            <person name="Davis R.W."/>
            <person name="Scherer S."/>
        </authorList>
    </citation>
    <scope>NUCLEOTIDE SEQUENCE [LARGE SCALE GENOMIC DNA]</scope>
    <source>
        <strain evidence="12">SC5314 / ATCC MYA-2876</strain>
    </source>
</reference>
<evidence type="ECO:0000256" key="1">
    <source>
        <dbReference type="ARBA" id="ARBA00002069"/>
    </source>
</evidence>
<dbReference type="GO" id="GO:0032880">
    <property type="term" value="P:regulation of protein localization"/>
    <property type="evidence" value="ECO:0000318"/>
    <property type="project" value="GO_Central"/>
</dbReference>
<keyword evidence="12" id="KW-1185">Reference proteome</keyword>
<evidence type="ECO:0000256" key="3">
    <source>
        <dbReference type="ARBA" id="ARBA00005913"/>
    </source>
</evidence>
<proteinExistence type="inferred from homology"/>
<keyword evidence="5" id="KW-0813">Transport</keyword>
<comment type="similarity">
    <text evidence="3">Belongs to the KXD1 family.</text>
</comment>
<comment type="function">
    <text evidence="1">Component of the biogenesis of lysosome-related organelles complex-1 (BLOC-1) involved in endosomal cargo sorting.</text>
</comment>
<comment type="subcellular location">
    <subcellularLocation>
        <location evidence="2">Endosome</location>
    </subcellularLocation>
</comment>
<protein>
    <recommendedName>
        <fullName evidence="4">Biogenesis of lysosome-related organelles complex 1 subunit KXD1</fullName>
    </recommendedName>
    <alternativeName>
        <fullName evidence="7">KxDL homolog</fullName>
    </alternativeName>
</protein>
<dbReference type="OMA" id="RITKLMH"/>
<feature type="compositionally biased region" description="Low complexity" evidence="8">
    <location>
        <begin position="32"/>
        <end position="64"/>
    </location>
</feature>
<keyword evidence="6" id="KW-0967">Endosome</keyword>
<evidence type="ECO:0000313" key="10">
    <source>
        <dbReference type="CGD" id="CAL0000195261"/>
    </source>
</evidence>
<reference evidence="11 12" key="3">
    <citation type="journal article" date="2013" name="Genome Biol.">
        <title>Assembly of a phased diploid Candida albicans genome facilitates allele-specific measurements and provides a simple model for repeat and indel structure.</title>
        <authorList>
            <person name="Muzzey D."/>
            <person name="Schwartz K."/>
            <person name="Weissman J.S."/>
            <person name="Sherlock G."/>
        </authorList>
    </citation>
    <scope>NUCLEOTIDE SEQUENCE [LARGE SCALE GENOMIC DNA]</scope>
    <source>
        <strain evidence="12">SC5314 / ATCC MYA-2876</strain>
    </source>
</reference>
<dbReference type="InterPro" id="IPR051390">
    <property type="entry name" value="BLOC-1_subunit_KXD1"/>
</dbReference>
<dbReference type="KEGG" id="cal:CAALFM_C302580CA"/>
<dbReference type="CGD" id="CAL0000195261">
    <property type="gene designation" value="orf19.7878"/>
</dbReference>
<dbReference type="OrthoDB" id="4089816at2759"/>
<dbReference type="FunCoup" id="A0A1D8PJG8">
    <property type="interactions" value="89"/>
</dbReference>
<dbReference type="GO" id="GO:0031083">
    <property type="term" value="C:BLOC-1 complex"/>
    <property type="evidence" value="ECO:0000318"/>
    <property type="project" value="GO_Central"/>
</dbReference>
<sequence length="244" mass="27981">MQDLDTPKEVPQAIRQANTDEEANIENGNESQQQQQREQQQQEPENHTNEIITNSNNSTDSTFSDTEDDYMLSDDEELNRILSRETSNHHHHGLPSSGSMVDHAQFFAEALSHALDSIDIDRSLVLQAQISGKLNNENQKIIEKKEILIEKLKNIQLMYGKNFGLLADGKESRVDKMKKDISFIENRITKLMHGGSETKSSIPFFKNKSNMGVEQKYPIEFNQAKDKVIERQIDDDDDNEEIDF</sequence>
<dbReference type="RefSeq" id="XP_719946.2">
    <property type="nucleotide sequence ID" value="XM_714853.2"/>
</dbReference>
<evidence type="ECO:0000256" key="8">
    <source>
        <dbReference type="SAM" id="MobiDB-lite"/>
    </source>
</evidence>
<name>A0A1D8PJG8_CANAL</name>
<dbReference type="AlphaFoldDB" id="A0A1D8PJG8"/>
<dbReference type="VEuPathDB" id="FungiDB:C3_02580C_A"/>
<dbReference type="Proteomes" id="UP000000559">
    <property type="component" value="Chromosome 3"/>
</dbReference>
<evidence type="ECO:0000256" key="7">
    <source>
        <dbReference type="ARBA" id="ARBA00029808"/>
    </source>
</evidence>
<dbReference type="GO" id="GO:0007032">
    <property type="term" value="P:endosome organization"/>
    <property type="evidence" value="ECO:0000318"/>
    <property type="project" value="GO_Central"/>
</dbReference>
<dbReference type="PANTHER" id="PTHR37787">
    <property type="entry name" value="BIOGENESIS OF LYSOSOME-RELATED ORGANELLES COMPLEX 1 SUBUNIT KXD1"/>
    <property type="match status" value="1"/>
</dbReference>
<evidence type="ECO:0000313" key="11">
    <source>
        <dbReference type="EMBL" id="AOW28292.1"/>
    </source>
</evidence>
<dbReference type="Pfam" id="PF10241">
    <property type="entry name" value="KxDL"/>
    <property type="match status" value="1"/>
</dbReference>
<evidence type="ECO:0000256" key="4">
    <source>
        <dbReference type="ARBA" id="ARBA00016207"/>
    </source>
</evidence>
<evidence type="ECO:0000256" key="2">
    <source>
        <dbReference type="ARBA" id="ARBA00004177"/>
    </source>
</evidence>
<dbReference type="SMR" id="A0A1D8PJG8"/>
<evidence type="ECO:0000256" key="6">
    <source>
        <dbReference type="ARBA" id="ARBA00022753"/>
    </source>
</evidence>
<dbReference type="GeneID" id="3638376"/>
<evidence type="ECO:0000313" key="12">
    <source>
        <dbReference type="Proteomes" id="UP000000559"/>
    </source>
</evidence>